<dbReference type="InterPro" id="IPR000424">
    <property type="entry name" value="Primosome_PriB/ssb"/>
</dbReference>
<accession>A0A364VE05</accession>
<dbReference type="GO" id="GO:0006260">
    <property type="term" value="P:DNA replication"/>
    <property type="evidence" value="ECO:0007669"/>
    <property type="project" value="InterPro"/>
</dbReference>
<evidence type="ECO:0000256" key="2">
    <source>
        <dbReference type="HAMAP-Rule" id="MF_00984"/>
    </source>
</evidence>
<evidence type="ECO:0000313" key="6">
    <source>
        <dbReference type="Proteomes" id="UP000251047"/>
    </source>
</evidence>
<dbReference type="GO" id="GO:0009295">
    <property type="term" value="C:nucleoid"/>
    <property type="evidence" value="ECO:0007669"/>
    <property type="project" value="TreeGrafter"/>
</dbReference>
<dbReference type="Gene3D" id="2.40.50.140">
    <property type="entry name" value="Nucleic acid-binding proteins"/>
    <property type="match status" value="1"/>
</dbReference>
<comment type="caution">
    <text evidence="2">Lacks conserved residue(s) required for the propagation of feature annotation.</text>
</comment>
<dbReference type="EMBL" id="PHQP01000003">
    <property type="protein sequence ID" value="RAV34892.1"/>
    <property type="molecule type" value="Genomic_DNA"/>
</dbReference>
<feature type="compositionally biased region" description="Low complexity" evidence="4">
    <location>
        <begin position="141"/>
        <end position="153"/>
    </location>
</feature>
<organism evidence="5 6">
    <name type="scientific">Corynebacterium heidelbergense</name>
    <dbReference type="NCBI Taxonomy" id="2055947"/>
    <lineage>
        <taxon>Bacteria</taxon>
        <taxon>Bacillati</taxon>
        <taxon>Actinomycetota</taxon>
        <taxon>Actinomycetes</taxon>
        <taxon>Mycobacteriales</taxon>
        <taxon>Corynebacteriaceae</taxon>
        <taxon>Corynebacterium</taxon>
    </lineage>
</organism>
<dbReference type="AlphaFoldDB" id="A0A364VE05"/>
<dbReference type="Proteomes" id="UP000251047">
    <property type="component" value="Unassembled WGS sequence"/>
</dbReference>
<dbReference type="SUPFAM" id="SSF50249">
    <property type="entry name" value="Nucleic acid-binding proteins"/>
    <property type="match status" value="1"/>
</dbReference>
<evidence type="ECO:0000256" key="3">
    <source>
        <dbReference type="PIRNR" id="PIRNR002070"/>
    </source>
</evidence>
<protein>
    <recommendedName>
        <fullName evidence="2 3">Single-stranded DNA-binding protein</fullName>
        <shortName evidence="2">SSB</shortName>
    </recommendedName>
</protein>
<dbReference type="PANTHER" id="PTHR10302">
    <property type="entry name" value="SINGLE-STRANDED DNA-BINDING PROTEIN"/>
    <property type="match status" value="1"/>
</dbReference>
<dbReference type="PIRSF" id="PIRSF002070">
    <property type="entry name" value="SSB"/>
    <property type="match status" value="1"/>
</dbReference>
<keyword evidence="1 2" id="KW-0238">DNA-binding</keyword>
<dbReference type="NCBIfam" id="TIGR00621">
    <property type="entry name" value="ssb"/>
    <property type="match status" value="1"/>
</dbReference>
<dbReference type="HAMAP" id="MF_00984">
    <property type="entry name" value="SSB"/>
    <property type="match status" value="1"/>
</dbReference>
<reference evidence="5 6" key="1">
    <citation type="journal article" date="2018" name="Syst. Appl. Microbiol.">
        <title>Corynebacterium heidelbergense sp. nov., isolated from the preen glands of Egyptian geese (Alopochen aegyptiacus).</title>
        <authorList>
            <person name="Braun M.S."/>
            <person name="Wang E."/>
            <person name="Zimmermann S."/>
            <person name="Wink M."/>
        </authorList>
    </citation>
    <scope>NUCLEOTIDE SEQUENCE [LARGE SCALE GENOMIC DNA]</scope>
    <source>
        <strain evidence="5 6">DSM 104638</strain>
    </source>
</reference>
<comment type="caution">
    <text evidence="5">The sequence shown here is derived from an EMBL/GenBank/DDBJ whole genome shotgun (WGS) entry which is preliminary data.</text>
</comment>
<dbReference type="Pfam" id="PF00436">
    <property type="entry name" value="SSB"/>
    <property type="match status" value="1"/>
</dbReference>
<comment type="subunit">
    <text evidence="2">Homotetramer.</text>
</comment>
<feature type="region of interest" description="Disordered" evidence="4">
    <location>
        <begin position="125"/>
        <end position="165"/>
    </location>
</feature>
<dbReference type="InterPro" id="IPR011344">
    <property type="entry name" value="ssDNA-bd"/>
</dbReference>
<gene>
    <name evidence="5" type="ORF">CWC39_00705</name>
</gene>
<dbReference type="GO" id="GO:0003697">
    <property type="term" value="F:single-stranded DNA binding"/>
    <property type="evidence" value="ECO:0007669"/>
    <property type="project" value="UniProtKB-UniRule"/>
</dbReference>
<evidence type="ECO:0000256" key="4">
    <source>
        <dbReference type="SAM" id="MobiDB-lite"/>
    </source>
</evidence>
<evidence type="ECO:0000313" key="5">
    <source>
        <dbReference type="EMBL" id="RAV34892.1"/>
    </source>
</evidence>
<evidence type="ECO:0000256" key="1">
    <source>
        <dbReference type="ARBA" id="ARBA00023125"/>
    </source>
</evidence>
<dbReference type="PROSITE" id="PS50935">
    <property type="entry name" value="SSB"/>
    <property type="match status" value="1"/>
</dbReference>
<name>A0A364VE05_9CORY</name>
<sequence>MAGFFFMPANGLTTSFKENSMSLPNISGIGNLVADPELRYAQNGKAILNLRIAFNRRRKTDSGQWEDADSAYVSAALFDQQAERMAQHLTKGDKVAVMGQLKHREYETKEGQKRTSTEVQFPIVEKIEKAPQAGGNGGGWSQNQQPQQQPQQQGFGGFGNDEPPF</sequence>
<dbReference type="PANTHER" id="PTHR10302:SF27">
    <property type="entry name" value="SINGLE-STRANDED DNA-BINDING PROTEIN"/>
    <property type="match status" value="1"/>
</dbReference>
<proteinExistence type="inferred from homology"/>
<dbReference type="CDD" id="cd04496">
    <property type="entry name" value="SSB_OBF"/>
    <property type="match status" value="1"/>
</dbReference>
<dbReference type="InterPro" id="IPR012340">
    <property type="entry name" value="NA-bd_OB-fold"/>
</dbReference>